<comment type="caution">
    <text evidence="1">The sequence shown here is derived from an EMBL/GenBank/DDBJ whole genome shotgun (WGS) entry which is preliminary data.</text>
</comment>
<protein>
    <submittedName>
        <fullName evidence="1">Uncharacterized protein</fullName>
    </submittedName>
</protein>
<gene>
    <name evidence="1" type="ORF">VIBR0546_15421</name>
</gene>
<dbReference type="STRING" id="945543.VIBR0546_15421"/>
<dbReference type="Proteomes" id="UP000004371">
    <property type="component" value="Unassembled WGS sequence"/>
</dbReference>
<organism evidence="1 2">
    <name type="scientific">Vibrio brasiliensis LMG 20546</name>
    <dbReference type="NCBI Taxonomy" id="945543"/>
    <lineage>
        <taxon>Bacteria</taxon>
        <taxon>Pseudomonadati</taxon>
        <taxon>Pseudomonadota</taxon>
        <taxon>Gammaproteobacteria</taxon>
        <taxon>Vibrionales</taxon>
        <taxon>Vibrionaceae</taxon>
        <taxon>Vibrio</taxon>
        <taxon>Vibrio oreintalis group</taxon>
    </lineage>
</organism>
<evidence type="ECO:0000313" key="2">
    <source>
        <dbReference type="Proteomes" id="UP000004371"/>
    </source>
</evidence>
<reference evidence="1 2" key="1">
    <citation type="journal article" date="2012" name="Int. J. Syst. Evol. Microbiol.">
        <title>Vibrio caribbeanicus sp. nov., isolated from the marine sponge Scleritoderma cyanea.</title>
        <authorList>
            <person name="Hoffmann M."/>
            <person name="Monday S.R."/>
            <person name="Allard M.W."/>
            <person name="Strain E.A."/>
            <person name="Whittaker P."/>
            <person name="Naum M."/>
            <person name="McCarthy P.J."/>
            <person name="Lopez J.V."/>
            <person name="Fischer M."/>
            <person name="Brown E.W."/>
        </authorList>
    </citation>
    <scope>NUCLEOTIDE SEQUENCE [LARGE SCALE GENOMIC DNA]</scope>
    <source>
        <strain evidence="1 2">LMG 20546</strain>
    </source>
</reference>
<proteinExistence type="predicted"/>
<dbReference type="EMBL" id="AEVS01000045">
    <property type="protein sequence ID" value="EGA66342.1"/>
    <property type="molecule type" value="Genomic_DNA"/>
</dbReference>
<name>E8LS95_9VIBR</name>
<evidence type="ECO:0000313" key="1">
    <source>
        <dbReference type="EMBL" id="EGA66342.1"/>
    </source>
</evidence>
<keyword evidence="2" id="KW-1185">Reference proteome</keyword>
<sequence length="33" mass="3943">MHRYQQLANQLKQQIEAQTWRAGEKNTVIESDK</sequence>
<accession>E8LS95</accession>
<dbReference type="AlphaFoldDB" id="E8LS95"/>